<feature type="compositionally biased region" description="Acidic residues" evidence="5">
    <location>
        <begin position="820"/>
        <end position="832"/>
    </location>
</feature>
<feature type="compositionally biased region" description="Basic residues" evidence="5">
    <location>
        <begin position="596"/>
        <end position="611"/>
    </location>
</feature>
<feature type="region of interest" description="Disordered" evidence="5">
    <location>
        <begin position="1"/>
        <end position="44"/>
    </location>
</feature>
<comment type="subcellular location">
    <subcellularLocation>
        <location evidence="1">Membrane</location>
        <topology evidence="1">Single-pass membrane protein</topology>
    </subcellularLocation>
</comment>
<evidence type="ECO:0000256" key="5">
    <source>
        <dbReference type="SAM" id="MobiDB-lite"/>
    </source>
</evidence>
<dbReference type="GeneID" id="19401801"/>
<feature type="compositionally biased region" description="Basic residues" evidence="5">
    <location>
        <begin position="637"/>
        <end position="646"/>
    </location>
</feature>
<evidence type="ECO:0000256" key="2">
    <source>
        <dbReference type="ARBA" id="ARBA00022692"/>
    </source>
</evidence>
<feature type="compositionally biased region" description="Basic residues" evidence="5">
    <location>
        <begin position="1024"/>
        <end position="1035"/>
    </location>
</feature>
<accession>R0IBD8</accession>
<evidence type="ECO:0000256" key="4">
    <source>
        <dbReference type="ARBA" id="ARBA00023136"/>
    </source>
</evidence>
<proteinExistence type="predicted"/>
<dbReference type="AlphaFoldDB" id="R0IBD8"/>
<sequence length="1046" mass="115873">MSKSPKDSTRFTPTGVWAHTRPGGRATTLQFADPAPKNETPQQKVKRLREAANRAKMAQVTRWDYMYLYGRMAADAAHRFTVYGLIFATGYKGCVGVLAVFSVGDMIVYNRRKRAIYFAEEERTQARILEAARSAVASGTATPAQAALVTGIAEEQEALEKKKAERKAPSKLLWWLHGDWKEDQSIAEQRRLAMEEIKRQEAQGNTSLGISAAVQEARANDTSYTAPAAPTPVAGGSLDSAAEKAVHKAETAGKGWFGWRCCMSEAIFGLGGYLCRITDPCFNIQRMLPPTDRPVLPRHTYQTKTCLSPPLDPRPQPSPAQQPHRRPDEDEDDGLVLGRVALEARGQHVLLLLSGAEAVSEAELTVAVVARLLGGAGLGVGSRLLGRAVCVEGYDCAVAETGAFAEGCRRCELSVGGHLQAARDIERHERKVRSRNRAYRGRRMASVRPHFSFLYPLPPDLVRPHVSFSLSVARAPTRDPMPAAPAPISTEAQPESKTVRLHITPFRPDLLKVYLAPSVLPLARNISYHTVATFPDKGFGYVELPEAESQKIKKKLNGTILKGSKVRIEMAKPEKRKAREEAEAAKEAQEADRPSKRAKKDKKEKKERKKKEQGVIDGVELPEDRKVKRGWTEPQTKPKKERKEKKDKKDKSDKAAKKERKHSKYTKEPELLFKAKLTPVAATEVALKEKKDNKQKKEKNKSKSTEVIVHEFEKNTKTPSFLKQPEVKISTKPAVDYVNGQGWVDEDGVVVEPETGKAKAMRALELVDAPSEAAKAWIDGTSKPSSSTPKAAKEKKKQATPPPSSSESEDEESSVVSSSSEDEDSSDSESETEPSVSSPTSTVKSTKASEAAQSVPVEKEVHPLEALFKRSKPADGSTTTPIKKLNPIDTSFSFFDNNKSDDDMEVGRPTEDVPITPYTQRDIEWRGLRSAAPTPDTAAIGRRFSFNWRGTSQEIDDEDTSDLDVDARQQLTHNTRANASKLAGVAEEDEDAISGAEAEKPESEFRKWFWENRGDLNRAWKKRRRDALKAKRHNENKKMTGGRRVV</sequence>
<feature type="region of interest" description="Disordered" evidence="5">
    <location>
        <begin position="567"/>
        <end position="670"/>
    </location>
</feature>
<feature type="region of interest" description="Disordered" evidence="5">
    <location>
        <begin position="971"/>
        <end position="1002"/>
    </location>
</feature>
<dbReference type="Proteomes" id="UP000016935">
    <property type="component" value="Unassembled WGS sequence"/>
</dbReference>
<evidence type="ECO:0000313" key="6">
    <source>
        <dbReference type="EMBL" id="EOA82700.1"/>
    </source>
</evidence>
<feature type="region of interest" description="Disordered" evidence="5">
    <location>
        <begin position="775"/>
        <end position="919"/>
    </location>
</feature>
<dbReference type="GO" id="GO:0003676">
    <property type="term" value="F:nucleic acid binding"/>
    <property type="evidence" value="ECO:0007669"/>
    <property type="project" value="InterPro"/>
</dbReference>
<dbReference type="SUPFAM" id="SSF54928">
    <property type="entry name" value="RNA-binding domain, RBD"/>
    <property type="match status" value="1"/>
</dbReference>
<reference evidence="6 7" key="2">
    <citation type="journal article" date="2013" name="PLoS Genet.">
        <title>Comparative genome structure, secondary metabolite, and effector coding capacity across Cochliobolus pathogens.</title>
        <authorList>
            <person name="Condon B.J."/>
            <person name="Leng Y."/>
            <person name="Wu D."/>
            <person name="Bushley K.E."/>
            <person name="Ohm R.A."/>
            <person name="Otillar R."/>
            <person name="Martin J."/>
            <person name="Schackwitz W."/>
            <person name="Grimwood J."/>
            <person name="MohdZainudin N."/>
            <person name="Xue C."/>
            <person name="Wang R."/>
            <person name="Manning V.A."/>
            <person name="Dhillon B."/>
            <person name="Tu Z.J."/>
            <person name="Steffenson B.J."/>
            <person name="Salamov A."/>
            <person name="Sun H."/>
            <person name="Lowry S."/>
            <person name="LaButti K."/>
            <person name="Han J."/>
            <person name="Copeland A."/>
            <person name="Lindquist E."/>
            <person name="Barry K."/>
            <person name="Schmutz J."/>
            <person name="Baker S.E."/>
            <person name="Ciuffetti L.M."/>
            <person name="Grigoriev I.V."/>
            <person name="Zhong S."/>
            <person name="Turgeon B.G."/>
        </authorList>
    </citation>
    <scope>NUCLEOTIDE SEQUENCE [LARGE SCALE GENOMIC DNA]</scope>
    <source>
        <strain evidence="7">28A</strain>
    </source>
</reference>
<dbReference type="OrthoDB" id="3595585at2759"/>
<evidence type="ECO:0000256" key="1">
    <source>
        <dbReference type="ARBA" id="ARBA00004167"/>
    </source>
</evidence>
<feature type="compositionally biased region" description="Low complexity" evidence="5">
    <location>
        <begin position="833"/>
        <end position="843"/>
    </location>
</feature>
<dbReference type="Pfam" id="PF14880">
    <property type="entry name" value="COX14"/>
    <property type="match status" value="1"/>
</dbReference>
<feature type="compositionally biased region" description="Basic and acidic residues" evidence="5">
    <location>
        <begin position="898"/>
        <end position="911"/>
    </location>
</feature>
<evidence type="ECO:0000313" key="7">
    <source>
        <dbReference type="Proteomes" id="UP000016935"/>
    </source>
</evidence>
<feature type="region of interest" description="Disordered" evidence="5">
    <location>
        <begin position="303"/>
        <end position="332"/>
    </location>
</feature>
<dbReference type="InterPro" id="IPR012677">
    <property type="entry name" value="Nucleotide-bd_a/b_plait_sf"/>
</dbReference>
<organism evidence="6 7">
    <name type="scientific">Exserohilum turcicum (strain 28A)</name>
    <name type="common">Northern leaf blight fungus</name>
    <name type="synonym">Setosphaeria turcica</name>
    <dbReference type="NCBI Taxonomy" id="671987"/>
    <lineage>
        <taxon>Eukaryota</taxon>
        <taxon>Fungi</taxon>
        <taxon>Dikarya</taxon>
        <taxon>Ascomycota</taxon>
        <taxon>Pezizomycotina</taxon>
        <taxon>Dothideomycetes</taxon>
        <taxon>Pleosporomycetidae</taxon>
        <taxon>Pleosporales</taxon>
        <taxon>Pleosporineae</taxon>
        <taxon>Pleosporaceae</taxon>
        <taxon>Exserohilum</taxon>
    </lineage>
</organism>
<dbReference type="InterPro" id="IPR029208">
    <property type="entry name" value="COX14"/>
</dbReference>
<protein>
    <recommendedName>
        <fullName evidence="8">RRM domain-containing protein</fullName>
    </recommendedName>
</protein>
<feature type="region of interest" description="Disordered" evidence="5">
    <location>
        <begin position="685"/>
        <end position="707"/>
    </location>
</feature>
<feature type="compositionally biased region" description="Low complexity" evidence="5">
    <location>
        <begin position="781"/>
        <end position="790"/>
    </location>
</feature>
<dbReference type="InterPro" id="IPR035979">
    <property type="entry name" value="RBD_domain_sf"/>
</dbReference>
<keyword evidence="4" id="KW-0472">Membrane</keyword>
<keyword evidence="3" id="KW-1133">Transmembrane helix</keyword>
<feature type="compositionally biased region" description="Basic and acidic residues" evidence="5">
    <location>
        <begin position="567"/>
        <end position="595"/>
    </location>
</feature>
<name>R0IBD8_EXST2</name>
<dbReference type="Gene3D" id="3.30.70.330">
    <property type="match status" value="1"/>
</dbReference>
<keyword evidence="7" id="KW-1185">Reference proteome</keyword>
<gene>
    <name evidence="6" type="ORF">SETTUDRAFT_180898</name>
</gene>
<dbReference type="RefSeq" id="XP_008029740.1">
    <property type="nucleotide sequence ID" value="XM_008031549.1"/>
</dbReference>
<feature type="region of interest" description="Disordered" evidence="5">
    <location>
        <begin position="1024"/>
        <end position="1046"/>
    </location>
</feature>
<feature type="compositionally biased region" description="Pro residues" evidence="5">
    <location>
        <begin position="310"/>
        <end position="320"/>
    </location>
</feature>
<feature type="compositionally biased region" description="Basic and acidic residues" evidence="5">
    <location>
        <begin position="647"/>
        <end position="656"/>
    </location>
</feature>
<dbReference type="eggNOG" id="ENOG502SKB6">
    <property type="taxonomic scope" value="Eukaryota"/>
</dbReference>
<dbReference type="STRING" id="671987.R0IBD8"/>
<keyword evidence="2" id="KW-0812">Transmembrane</keyword>
<reference evidence="6 7" key="1">
    <citation type="journal article" date="2012" name="PLoS Pathog.">
        <title>Diverse lifestyles and strategies of plant pathogenesis encoded in the genomes of eighteen Dothideomycetes fungi.</title>
        <authorList>
            <person name="Ohm R.A."/>
            <person name="Feau N."/>
            <person name="Henrissat B."/>
            <person name="Schoch C.L."/>
            <person name="Horwitz B.A."/>
            <person name="Barry K.W."/>
            <person name="Condon B.J."/>
            <person name="Copeland A.C."/>
            <person name="Dhillon B."/>
            <person name="Glaser F."/>
            <person name="Hesse C.N."/>
            <person name="Kosti I."/>
            <person name="LaButti K."/>
            <person name="Lindquist E.A."/>
            <person name="Lucas S."/>
            <person name="Salamov A.A."/>
            <person name="Bradshaw R.E."/>
            <person name="Ciuffetti L."/>
            <person name="Hamelin R.C."/>
            <person name="Kema G.H.J."/>
            <person name="Lawrence C."/>
            <person name="Scott J.A."/>
            <person name="Spatafora J.W."/>
            <person name="Turgeon B.G."/>
            <person name="de Wit P.J.G.M."/>
            <person name="Zhong S."/>
            <person name="Goodwin S.B."/>
            <person name="Grigoriev I.V."/>
        </authorList>
    </citation>
    <scope>NUCLEOTIDE SEQUENCE [LARGE SCALE GENOMIC DNA]</scope>
    <source>
        <strain evidence="7">28A</strain>
    </source>
</reference>
<evidence type="ECO:0000256" key="3">
    <source>
        <dbReference type="ARBA" id="ARBA00022989"/>
    </source>
</evidence>
<dbReference type="HOGENOM" id="CLU_291729_0_0_1"/>
<evidence type="ECO:0008006" key="8">
    <source>
        <dbReference type="Google" id="ProtNLM"/>
    </source>
</evidence>
<dbReference type="GO" id="GO:0016020">
    <property type="term" value="C:membrane"/>
    <property type="evidence" value="ECO:0007669"/>
    <property type="project" value="UniProtKB-SubCell"/>
</dbReference>
<dbReference type="EMBL" id="KB908844">
    <property type="protein sequence ID" value="EOA82700.1"/>
    <property type="molecule type" value="Genomic_DNA"/>
</dbReference>